<dbReference type="Pfam" id="PF01370">
    <property type="entry name" value="Epimerase"/>
    <property type="match status" value="1"/>
</dbReference>
<sequence length="327" mass="36807">MRERVLITGASGFVGYHLVEEALKNNLEVYAAVRKSSKTDHLKKLNIKLTYPDFKNVASLKKDFEANQYHYVIHAAGVTRAKNQQAYNAVNVDYTVNLAKAAAASPHFKKFVFISSLAALGPLHTLTGIINDNSIPHPVTSYGKSKMIAEQAIKTIPGLNCTILRPTGVYGPRDKDIYIALKQFSKSFEAYIGHAPQKLSFIYVKDLAAASVKALYSGKNKAYNLSDGNFYDRYELADITKDILRVKTYKFHLPVNFVKIIASMAEIIGSLRGRTPVLNREKLHELMAANWYCSIEEARHDMGFYPQYDLKAGLTETLNWYKANKWL</sequence>
<dbReference type="KEGG" id="mmab:HQ865_14450"/>
<dbReference type="SUPFAM" id="SSF51735">
    <property type="entry name" value="NAD(P)-binding Rossmann-fold domains"/>
    <property type="match status" value="1"/>
</dbReference>
<organism evidence="2 3">
    <name type="scientific">Mucilaginibacter mali</name>
    <dbReference type="NCBI Taxonomy" id="2740462"/>
    <lineage>
        <taxon>Bacteria</taxon>
        <taxon>Pseudomonadati</taxon>
        <taxon>Bacteroidota</taxon>
        <taxon>Sphingobacteriia</taxon>
        <taxon>Sphingobacteriales</taxon>
        <taxon>Sphingobacteriaceae</taxon>
        <taxon>Mucilaginibacter</taxon>
    </lineage>
</organism>
<dbReference type="InterPro" id="IPR050177">
    <property type="entry name" value="Lipid_A_modif_metabolic_enz"/>
</dbReference>
<accession>A0A7D4UDR5</accession>
<reference evidence="2 3" key="1">
    <citation type="submission" date="2020-05" db="EMBL/GenBank/DDBJ databases">
        <title>Mucilaginibacter mali sp. nov.</title>
        <authorList>
            <person name="Kim H.S."/>
            <person name="Lee K.C."/>
            <person name="Suh M.K."/>
            <person name="Kim J.-S."/>
            <person name="Han K.-I."/>
            <person name="Eom M.K."/>
            <person name="Shin Y.K."/>
            <person name="Lee J.-S."/>
        </authorList>
    </citation>
    <scope>NUCLEOTIDE SEQUENCE [LARGE SCALE GENOMIC DNA]</scope>
    <source>
        <strain evidence="2 3">G2-14</strain>
    </source>
</reference>
<evidence type="ECO:0000259" key="1">
    <source>
        <dbReference type="Pfam" id="PF01370"/>
    </source>
</evidence>
<dbReference type="PANTHER" id="PTHR43245">
    <property type="entry name" value="BIFUNCTIONAL POLYMYXIN RESISTANCE PROTEIN ARNA"/>
    <property type="match status" value="1"/>
</dbReference>
<name>A0A7D4UDR5_9SPHI</name>
<dbReference type="PANTHER" id="PTHR43245:SF58">
    <property type="entry name" value="BLL5923 PROTEIN"/>
    <property type="match status" value="1"/>
</dbReference>
<dbReference type="RefSeq" id="WP_173415568.1">
    <property type="nucleotide sequence ID" value="NZ_CP054139.1"/>
</dbReference>
<evidence type="ECO:0000313" key="3">
    <source>
        <dbReference type="Proteomes" id="UP000505355"/>
    </source>
</evidence>
<gene>
    <name evidence="2" type="ORF">HQ865_14450</name>
</gene>
<dbReference type="InterPro" id="IPR001509">
    <property type="entry name" value="Epimerase_deHydtase"/>
</dbReference>
<feature type="domain" description="NAD-dependent epimerase/dehydratase" evidence="1">
    <location>
        <begin position="5"/>
        <end position="225"/>
    </location>
</feature>
<dbReference type="Gene3D" id="3.40.50.720">
    <property type="entry name" value="NAD(P)-binding Rossmann-like Domain"/>
    <property type="match status" value="1"/>
</dbReference>
<evidence type="ECO:0000313" key="2">
    <source>
        <dbReference type="EMBL" id="QKJ30899.1"/>
    </source>
</evidence>
<protein>
    <submittedName>
        <fullName evidence="2">NAD(P)-dependent oxidoreductase</fullName>
    </submittedName>
</protein>
<dbReference type="AlphaFoldDB" id="A0A7D4UDR5"/>
<dbReference type="Proteomes" id="UP000505355">
    <property type="component" value="Chromosome"/>
</dbReference>
<dbReference type="InterPro" id="IPR036291">
    <property type="entry name" value="NAD(P)-bd_dom_sf"/>
</dbReference>
<keyword evidence="3" id="KW-1185">Reference proteome</keyword>
<dbReference type="EMBL" id="CP054139">
    <property type="protein sequence ID" value="QKJ30899.1"/>
    <property type="molecule type" value="Genomic_DNA"/>
</dbReference>
<proteinExistence type="predicted"/>